<comment type="caution">
    <text evidence="3">The sequence shown here is derived from an EMBL/GenBank/DDBJ whole genome shotgun (WGS) entry which is preliminary data.</text>
</comment>
<proteinExistence type="predicted"/>
<evidence type="ECO:0000313" key="3">
    <source>
        <dbReference type="EMBL" id="PIR92433.1"/>
    </source>
</evidence>
<keyword evidence="1" id="KW-0175">Coiled coil</keyword>
<dbReference type="Proteomes" id="UP000228510">
    <property type="component" value="Unassembled WGS sequence"/>
</dbReference>
<evidence type="ECO:0000256" key="1">
    <source>
        <dbReference type="SAM" id="Coils"/>
    </source>
</evidence>
<dbReference type="AlphaFoldDB" id="A0A2H0V021"/>
<feature type="transmembrane region" description="Helical" evidence="2">
    <location>
        <begin position="53"/>
        <end position="72"/>
    </location>
</feature>
<name>A0A2H0V021_9BACT</name>
<feature type="coiled-coil region" evidence="1">
    <location>
        <begin position="115"/>
        <end position="152"/>
    </location>
</feature>
<evidence type="ECO:0000313" key="4">
    <source>
        <dbReference type="Proteomes" id="UP000228510"/>
    </source>
</evidence>
<dbReference type="EMBL" id="PFAT01000024">
    <property type="protein sequence ID" value="PIR92433.1"/>
    <property type="molecule type" value="Genomic_DNA"/>
</dbReference>
<accession>A0A2H0V021</accession>
<reference evidence="4" key="1">
    <citation type="submission" date="2017-09" db="EMBL/GenBank/DDBJ databases">
        <title>Depth-based differentiation of microbial function through sediment-hosted aquifers and enrichment of novel symbionts in the deep terrestrial subsurface.</title>
        <authorList>
            <person name="Probst A.J."/>
            <person name="Ladd B."/>
            <person name="Jarett J.K."/>
            <person name="Geller-Mcgrath D.E."/>
            <person name="Sieber C.M.K."/>
            <person name="Emerson J.B."/>
            <person name="Anantharaman K."/>
            <person name="Thomas B.C."/>
            <person name="Malmstrom R."/>
            <person name="Stieglmeier M."/>
            <person name="Klingl A."/>
            <person name="Woyke T."/>
            <person name="Ryan C.M."/>
            <person name="Banfield J.F."/>
        </authorList>
    </citation>
    <scope>NUCLEOTIDE SEQUENCE [LARGE SCALE GENOMIC DNA]</scope>
</reference>
<keyword evidence="2" id="KW-0812">Transmembrane</keyword>
<sequence length="245" mass="28743">MKKIIEWLKLNLKPMNFFIGMIIGAVIVNKFGWNFLKFWKIEYNSIITKYLKILLGWPSVVLIIFATFSCKFRSAIDYLIRHLWIKYKDFEARTQEEKNLLPNESTTIGKTKKEAKFSKEDVQNIAKSVEDLQKKNTSLKQLAESLRQLALQLVERSEFFEFKYINSYLVPNTRWALLSLYNSGSYDRDYYKLNIFVPTTIIDKFSERLAIFNALLTNGLIEENGSVIKVSEKGIRYLKFTGLIK</sequence>
<organism evidence="3 4">
    <name type="scientific">Candidatus Falkowbacteria bacterium CG10_big_fil_rev_8_21_14_0_10_44_15</name>
    <dbReference type="NCBI Taxonomy" id="1974569"/>
    <lineage>
        <taxon>Bacteria</taxon>
        <taxon>Candidatus Falkowiibacteriota</taxon>
    </lineage>
</organism>
<keyword evidence="2" id="KW-0472">Membrane</keyword>
<protein>
    <submittedName>
        <fullName evidence="3">Uncharacterized protein</fullName>
    </submittedName>
</protein>
<evidence type="ECO:0000256" key="2">
    <source>
        <dbReference type="SAM" id="Phobius"/>
    </source>
</evidence>
<keyword evidence="2" id="KW-1133">Transmembrane helix</keyword>
<feature type="transmembrane region" description="Helical" evidence="2">
    <location>
        <begin position="12"/>
        <end position="33"/>
    </location>
</feature>
<gene>
    <name evidence="3" type="ORF">COU01_01700</name>
</gene>